<dbReference type="RefSeq" id="WP_062365371.1">
    <property type="nucleotide sequence ID" value="NZ_CAIGKF010000001.1"/>
</dbReference>
<dbReference type="PRINTS" id="PR01590">
    <property type="entry name" value="HTHFIS"/>
</dbReference>
<dbReference type="SUPFAM" id="SSF55785">
    <property type="entry name" value="PYP-like sensor domain (PAS domain)"/>
    <property type="match status" value="1"/>
</dbReference>
<protein>
    <submittedName>
        <fullName evidence="7">Transcriptional regulator with PAS, ATPase and Fis domain</fullName>
    </submittedName>
</protein>
<dbReference type="Gene3D" id="3.30.450.20">
    <property type="entry name" value="PAS domain"/>
    <property type="match status" value="1"/>
</dbReference>
<evidence type="ECO:0000259" key="6">
    <source>
        <dbReference type="PROSITE" id="PS50045"/>
    </source>
</evidence>
<dbReference type="InterPro" id="IPR027417">
    <property type="entry name" value="P-loop_NTPase"/>
</dbReference>
<gene>
    <name evidence="7" type="ORF">J2W39_003500</name>
</gene>
<evidence type="ECO:0000256" key="4">
    <source>
        <dbReference type="ARBA" id="ARBA00023125"/>
    </source>
</evidence>
<keyword evidence="3" id="KW-0805">Transcription regulation</keyword>
<evidence type="ECO:0000256" key="2">
    <source>
        <dbReference type="ARBA" id="ARBA00022840"/>
    </source>
</evidence>
<evidence type="ECO:0000313" key="7">
    <source>
        <dbReference type="EMBL" id="MDP9972258.1"/>
    </source>
</evidence>
<keyword evidence="5" id="KW-0804">Transcription</keyword>
<dbReference type="PROSITE" id="PS00688">
    <property type="entry name" value="SIGMA54_INTERACT_3"/>
    <property type="match status" value="1"/>
</dbReference>
<dbReference type="Gene3D" id="1.10.10.60">
    <property type="entry name" value="Homeodomain-like"/>
    <property type="match status" value="1"/>
</dbReference>
<dbReference type="GeneID" id="99717983"/>
<name>A0AAW8EGX4_VARPD</name>
<keyword evidence="1" id="KW-0547">Nucleotide-binding</keyword>
<dbReference type="InterPro" id="IPR002197">
    <property type="entry name" value="HTH_Fis"/>
</dbReference>
<dbReference type="InterPro" id="IPR035965">
    <property type="entry name" value="PAS-like_dom_sf"/>
</dbReference>
<sequence length="502" mass="53812">MTPDLDSTDALDPGGVLQLAAQRMFATFAEAVMGMIVLDREHRIVWFNEGYRRFIALGPFADSGVLGRRIEEVVPNSLMGKVIDTGTPVVVDLLTNQYGAFLVSRLPLRNEQGNVIGGVSLVLADQPDGAMQPLIGKLVDLQCELEDTRRRLAAERRPKYSLASFVGSSAAVAEVKRQVRRVAVTDTTVLLLGETGTGKELLAHAVHAASRRSAGRFVSVNIAAIPDTLLEAEFFGVAPGAYTGADRKGRDGKFKLADGGTLFLDEIGDMPMALQSKLLRVLQEQEIEPLGSNRVERVDVRIVSATSRDLEAMVEDGRFRADLYYRLNVMPIRLPPLRERLEDLPDLVDALSEDIARRSALAPRAVGPDAMELLASRPWPGNVRELRNVLEQASLMTDDLVLEAAHFVRLLQAAAKPGQPVPRGHAGDVVPGNDSAPPAVSSACTGAAVKPLHQAIAEAQAQSIHVALAATKGNKAAAARLLGISRAALYEKLAAGGEAEGT</sequence>
<evidence type="ECO:0000313" key="8">
    <source>
        <dbReference type="Proteomes" id="UP001224845"/>
    </source>
</evidence>
<dbReference type="InterPro" id="IPR009057">
    <property type="entry name" value="Homeodomain-like_sf"/>
</dbReference>
<keyword evidence="4" id="KW-0238">DNA-binding</keyword>
<keyword evidence="2" id="KW-0067">ATP-binding</keyword>
<dbReference type="SUPFAM" id="SSF52540">
    <property type="entry name" value="P-loop containing nucleoside triphosphate hydrolases"/>
    <property type="match status" value="1"/>
</dbReference>
<dbReference type="PANTHER" id="PTHR32071:SF99">
    <property type="entry name" value="TRANSCRIPTIONAL REGULATORY PROTEIN"/>
    <property type="match status" value="1"/>
</dbReference>
<dbReference type="GO" id="GO:0006355">
    <property type="term" value="P:regulation of DNA-templated transcription"/>
    <property type="evidence" value="ECO:0007669"/>
    <property type="project" value="InterPro"/>
</dbReference>
<dbReference type="FunFam" id="3.40.50.300:FF:000006">
    <property type="entry name" value="DNA-binding transcriptional regulator NtrC"/>
    <property type="match status" value="1"/>
</dbReference>
<feature type="domain" description="Sigma-54 factor interaction" evidence="6">
    <location>
        <begin position="165"/>
        <end position="395"/>
    </location>
</feature>
<dbReference type="PANTHER" id="PTHR32071">
    <property type="entry name" value="TRANSCRIPTIONAL REGULATORY PROTEIN"/>
    <property type="match status" value="1"/>
</dbReference>
<dbReference type="PROSITE" id="PS00676">
    <property type="entry name" value="SIGMA54_INTERACT_2"/>
    <property type="match status" value="1"/>
</dbReference>
<dbReference type="Pfam" id="PF25601">
    <property type="entry name" value="AAA_lid_14"/>
    <property type="match status" value="1"/>
</dbReference>
<organism evidence="7 8">
    <name type="scientific">Variovorax paradoxus</name>
    <dbReference type="NCBI Taxonomy" id="34073"/>
    <lineage>
        <taxon>Bacteria</taxon>
        <taxon>Pseudomonadati</taxon>
        <taxon>Pseudomonadota</taxon>
        <taxon>Betaproteobacteria</taxon>
        <taxon>Burkholderiales</taxon>
        <taxon>Comamonadaceae</taxon>
        <taxon>Variovorax</taxon>
    </lineage>
</organism>
<dbReference type="Proteomes" id="UP001224845">
    <property type="component" value="Unassembled WGS sequence"/>
</dbReference>
<dbReference type="InterPro" id="IPR025943">
    <property type="entry name" value="Sigma_54_int_dom_ATP-bd_2"/>
</dbReference>
<dbReference type="InterPro" id="IPR002078">
    <property type="entry name" value="Sigma_54_int"/>
</dbReference>
<dbReference type="EMBL" id="JAUSRV010000008">
    <property type="protein sequence ID" value="MDP9972258.1"/>
    <property type="molecule type" value="Genomic_DNA"/>
</dbReference>
<dbReference type="SMART" id="SM00382">
    <property type="entry name" value="AAA"/>
    <property type="match status" value="1"/>
</dbReference>
<dbReference type="GO" id="GO:0043565">
    <property type="term" value="F:sequence-specific DNA binding"/>
    <property type="evidence" value="ECO:0007669"/>
    <property type="project" value="InterPro"/>
</dbReference>
<comment type="caution">
    <text evidence="7">The sequence shown here is derived from an EMBL/GenBank/DDBJ whole genome shotgun (WGS) entry which is preliminary data.</text>
</comment>
<evidence type="ECO:0000256" key="1">
    <source>
        <dbReference type="ARBA" id="ARBA00022741"/>
    </source>
</evidence>
<dbReference type="GO" id="GO:0005524">
    <property type="term" value="F:ATP binding"/>
    <property type="evidence" value="ECO:0007669"/>
    <property type="project" value="UniProtKB-KW"/>
</dbReference>
<reference evidence="7" key="1">
    <citation type="submission" date="2023-07" db="EMBL/GenBank/DDBJ databases">
        <title>Sorghum-associated microbial communities from plants grown in Nebraska, USA.</title>
        <authorList>
            <person name="Schachtman D."/>
        </authorList>
    </citation>
    <scope>NUCLEOTIDE SEQUENCE</scope>
    <source>
        <strain evidence="7">DS3315</strain>
    </source>
</reference>
<dbReference type="InterPro" id="IPR058031">
    <property type="entry name" value="AAA_lid_NorR"/>
</dbReference>
<dbReference type="PROSITE" id="PS50045">
    <property type="entry name" value="SIGMA54_INTERACT_4"/>
    <property type="match status" value="1"/>
</dbReference>
<dbReference type="SUPFAM" id="SSF46689">
    <property type="entry name" value="Homeodomain-like"/>
    <property type="match status" value="1"/>
</dbReference>
<dbReference type="AlphaFoldDB" id="A0AAW8EGX4"/>
<dbReference type="CDD" id="cd00009">
    <property type="entry name" value="AAA"/>
    <property type="match status" value="1"/>
</dbReference>
<evidence type="ECO:0000256" key="3">
    <source>
        <dbReference type="ARBA" id="ARBA00023015"/>
    </source>
</evidence>
<dbReference type="InterPro" id="IPR025944">
    <property type="entry name" value="Sigma_54_int_dom_CS"/>
</dbReference>
<dbReference type="Pfam" id="PF02954">
    <property type="entry name" value="HTH_8"/>
    <property type="match status" value="1"/>
</dbReference>
<dbReference type="Gene3D" id="1.10.8.60">
    <property type="match status" value="1"/>
</dbReference>
<proteinExistence type="predicted"/>
<dbReference type="InterPro" id="IPR025662">
    <property type="entry name" value="Sigma_54_int_dom_ATP-bd_1"/>
</dbReference>
<dbReference type="Gene3D" id="3.40.50.300">
    <property type="entry name" value="P-loop containing nucleotide triphosphate hydrolases"/>
    <property type="match status" value="1"/>
</dbReference>
<dbReference type="Pfam" id="PF00158">
    <property type="entry name" value="Sigma54_activat"/>
    <property type="match status" value="1"/>
</dbReference>
<dbReference type="PROSITE" id="PS00675">
    <property type="entry name" value="SIGMA54_INTERACT_1"/>
    <property type="match status" value="1"/>
</dbReference>
<dbReference type="InterPro" id="IPR003593">
    <property type="entry name" value="AAA+_ATPase"/>
</dbReference>
<evidence type="ECO:0000256" key="5">
    <source>
        <dbReference type="ARBA" id="ARBA00023163"/>
    </source>
</evidence>
<accession>A0AAW8EGX4</accession>